<evidence type="ECO:0000256" key="1">
    <source>
        <dbReference type="SAM" id="SignalP"/>
    </source>
</evidence>
<dbReference type="EMBL" id="JAVHNS010000004">
    <property type="protein sequence ID" value="KAK6358616.1"/>
    <property type="molecule type" value="Genomic_DNA"/>
</dbReference>
<organism evidence="2 3">
    <name type="scientific">Orbilia blumenaviensis</name>
    <dbReference type="NCBI Taxonomy" id="1796055"/>
    <lineage>
        <taxon>Eukaryota</taxon>
        <taxon>Fungi</taxon>
        <taxon>Dikarya</taxon>
        <taxon>Ascomycota</taxon>
        <taxon>Pezizomycotina</taxon>
        <taxon>Orbiliomycetes</taxon>
        <taxon>Orbiliales</taxon>
        <taxon>Orbiliaceae</taxon>
        <taxon>Orbilia</taxon>
    </lineage>
</organism>
<dbReference type="AlphaFoldDB" id="A0AAV9VBW4"/>
<dbReference type="Proteomes" id="UP001373714">
    <property type="component" value="Unassembled WGS sequence"/>
</dbReference>
<gene>
    <name evidence="2" type="ORF">TWF730_007941</name>
</gene>
<proteinExistence type="predicted"/>
<keyword evidence="1" id="KW-0732">Signal</keyword>
<reference evidence="2 3" key="1">
    <citation type="submission" date="2019-10" db="EMBL/GenBank/DDBJ databases">
        <authorList>
            <person name="Palmer J.M."/>
        </authorList>
    </citation>
    <scope>NUCLEOTIDE SEQUENCE [LARGE SCALE GENOMIC DNA]</scope>
    <source>
        <strain evidence="2 3">TWF730</strain>
    </source>
</reference>
<accession>A0AAV9VBW4</accession>
<name>A0AAV9VBW4_9PEZI</name>
<sequence>MQLLNILTFLGMAGAALAVPNPEPQNARQCTTYSNVFRTVTIAPTITIPVAIVAIDRTVDCGRCNVVVVRTRVATIISRRVPPGQKVKTVIRKSTATTYHPVCRTQTPDD</sequence>
<evidence type="ECO:0000313" key="2">
    <source>
        <dbReference type="EMBL" id="KAK6358616.1"/>
    </source>
</evidence>
<protein>
    <submittedName>
        <fullName evidence="2">Uncharacterized protein</fullName>
    </submittedName>
</protein>
<feature type="chain" id="PRO_5043653795" evidence="1">
    <location>
        <begin position="19"/>
        <end position="110"/>
    </location>
</feature>
<evidence type="ECO:0000313" key="3">
    <source>
        <dbReference type="Proteomes" id="UP001373714"/>
    </source>
</evidence>
<comment type="caution">
    <text evidence="2">The sequence shown here is derived from an EMBL/GenBank/DDBJ whole genome shotgun (WGS) entry which is preliminary data.</text>
</comment>
<feature type="signal peptide" evidence="1">
    <location>
        <begin position="1"/>
        <end position="18"/>
    </location>
</feature>
<keyword evidence="3" id="KW-1185">Reference proteome</keyword>